<proteinExistence type="predicted"/>
<comment type="caution">
    <text evidence="3">The sequence shown here is derived from an EMBL/GenBank/DDBJ whole genome shotgun (WGS) entry which is preliminary data.</text>
</comment>
<organism evidence="3 4">
    <name type="scientific">Companilactobacillus paralimentarius DSM 13238 = JCM 10415</name>
    <dbReference type="NCBI Taxonomy" id="1122151"/>
    <lineage>
        <taxon>Bacteria</taxon>
        <taxon>Bacillati</taxon>
        <taxon>Bacillota</taxon>
        <taxon>Bacilli</taxon>
        <taxon>Lactobacillales</taxon>
        <taxon>Lactobacillaceae</taxon>
        <taxon>Companilactobacillus</taxon>
    </lineage>
</organism>
<keyword evidence="2" id="KW-0812">Transmembrane</keyword>
<feature type="transmembrane region" description="Helical" evidence="2">
    <location>
        <begin position="7"/>
        <end position="27"/>
    </location>
</feature>
<evidence type="ECO:0000313" key="3">
    <source>
        <dbReference type="EMBL" id="KRL28451.1"/>
    </source>
</evidence>
<accession>A0A0R1PH82</accession>
<keyword evidence="2" id="KW-0472">Membrane</keyword>
<dbReference type="PATRIC" id="fig|1122151.5.peg.1696"/>
<gene>
    <name evidence="3" type="ORF">FD33_GL001636</name>
</gene>
<protein>
    <submittedName>
        <fullName evidence="3">Uncharacterized protein</fullName>
    </submittedName>
</protein>
<reference evidence="3 4" key="1">
    <citation type="journal article" date="2015" name="Genome Announc.">
        <title>Expanding the biotechnology potential of lactobacilli through comparative genomics of 213 strains and associated genera.</title>
        <authorList>
            <person name="Sun Z."/>
            <person name="Harris H.M."/>
            <person name="McCann A."/>
            <person name="Guo C."/>
            <person name="Argimon S."/>
            <person name="Zhang W."/>
            <person name="Yang X."/>
            <person name="Jeffery I.B."/>
            <person name="Cooney J.C."/>
            <person name="Kagawa T.F."/>
            <person name="Liu W."/>
            <person name="Song Y."/>
            <person name="Salvetti E."/>
            <person name="Wrobel A."/>
            <person name="Rasinkangas P."/>
            <person name="Parkhill J."/>
            <person name="Rea M.C."/>
            <person name="O'Sullivan O."/>
            <person name="Ritari J."/>
            <person name="Douillard F.P."/>
            <person name="Paul Ross R."/>
            <person name="Yang R."/>
            <person name="Briner A.E."/>
            <person name="Felis G.E."/>
            <person name="de Vos W.M."/>
            <person name="Barrangou R."/>
            <person name="Klaenhammer T.R."/>
            <person name="Caufield P.W."/>
            <person name="Cui Y."/>
            <person name="Zhang H."/>
            <person name="O'Toole P.W."/>
        </authorList>
    </citation>
    <scope>NUCLEOTIDE SEQUENCE [LARGE SCALE GENOMIC DNA]</scope>
    <source>
        <strain evidence="3 4">DSM 13238</strain>
    </source>
</reference>
<feature type="compositionally biased region" description="Polar residues" evidence="1">
    <location>
        <begin position="247"/>
        <end position="260"/>
    </location>
</feature>
<evidence type="ECO:0000313" key="4">
    <source>
        <dbReference type="Proteomes" id="UP000051908"/>
    </source>
</evidence>
<feature type="compositionally biased region" description="Basic and acidic residues" evidence="1">
    <location>
        <begin position="215"/>
        <end position="224"/>
    </location>
</feature>
<name>A0A0R1PH82_9LACO</name>
<sequence>MLILKKTVTLIVAIIVLLLGGFTTYYVSNKANNITHEKKISKIKRTVSPQKLSKSEAKKINDEFYSHKIIKTGGESCFVGEYPSDFSKLINKSELVVVGEVVGLKSHVSNSFPYTIVNLRVDNILKGDRKKLNKTIPIEIMGGNITRKEDAAAHNLKPSDDKDPNEIITLEFTHLPRAGEKMAVGLTKIPKGVNGTHGKTWSATYAEKSTFFQDSDGKYRRESEVSPTTDKGNHDLSGQKEDELMNNEMNDLINKSQNKK</sequence>
<evidence type="ECO:0000256" key="2">
    <source>
        <dbReference type="SAM" id="Phobius"/>
    </source>
</evidence>
<dbReference type="Proteomes" id="UP000051908">
    <property type="component" value="Unassembled WGS sequence"/>
</dbReference>
<feature type="region of interest" description="Disordered" evidence="1">
    <location>
        <begin position="215"/>
        <end position="260"/>
    </location>
</feature>
<dbReference type="EMBL" id="AZES01000161">
    <property type="protein sequence ID" value="KRL28451.1"/>
    <property type="molecule type" value="Genomic_DNA"/>
</dbReference>
<feature type="compositionally biased region" description="Basic and acidic residues" evidence="1">
    <location>
        <begin position="231"/>
        <end position="243"/>
    </location>
</feature>
<dbReference type="AlphaFoldDB" id="A0A0R1PH82"/>
<keyword evidence="2" id="KW-1133">Transmembrane helix</keyword>
<keyword evidence="4" id="KW-1185">Reference proteome</keyword>
<evidence type="ECO:0000256" key="1">
    <source>
        <dbReference type="SAM" id="MobiDB-lite"/>
    </source>
</evidence>